<accession>A0A9X2VW11</accession>
<name>A0A9X2VW11_9PSEU</name>
<dbReference type="AlphaFoldDB" id="A0A9X2VW11"/>
<dbReference type="EMBL" id="JANYMP010000026">
    <property type="protein sequence ID" value="MCS7482738.1"/>
    <property type="molecule type" value="Genomic_DNA"/>
</dbReference>
<dbReference type="Proteomes" id="UP001141259">
    <property type="component" value="Unassembled WGS sequence"/>
</dbReference>
<organism evidence="1 2">
    <name type="scientific">Umezawaea endophytica</name>
    <dbReference type="NCBI Taxonomy" id="1654476"/>
    <lineage>
        <taxon>Bacteria</taxon>
        <taxon>Bacillati</taxon>
        <taxon>Actinomycetota</taxon>
        <taxon>Actinomycetes</taxon>
        <taxon>Pseudonocardiales</taxon>
        <taxon>Pseudonocardiaceae</taxon>
        <taxon>Umezawaea</taxon>
    </lineage>
</organism>
<keyword evidence="2" id="KW-1185">Reference proteome</keyword>
<protein>
    <submittedName>
        <fullName evidence="1">Uncharacterized protein</fullName>
    </submittedName>
</protein>
<reference evidence="1" key="1">
    <citation type="submission" date="2022-08" db="EMBL/GenBank/DDBJ databases">
        <authorList>
            <person name="Tistechok S."/>
            <person name="Samborskyy M."/>
            <person name="Roman I."/>
        </authorList>
    </citation>
    <scope>NUCLEOTIDE SEQUENCE</scope>
    <source>
        <strain evidence="1">DSM 103496</strain>
    </source>
</reference>
<gene>
    <name evidence="1" type="ORF">NZH93_38330</name>
</gene>
<evidence type="ECO:0000313" key="2">
    <source>
        <dbReference type="Proteomes" id="UP001141259"/>
    </source>
</evidence>
<dbReference type="RefSeq" id="WP_259628203.1">
    <property type="nucleotide sequence ID" value="NZ_JANYMP010000026.1"/>
</dbReference>
<evidence type="ECO:0000313" key="1">
    <source>
        <dbReference type="EMBL" id="MCS7482738.1"/>
    </source>
</evidence>
<comment type="caution">
    <text evidence="1">The sequence shown here is derived from an EMBL/GenBank/DDBJ whole genome shotgun (WGS) entry which is preliminary data.</text>
</comment>
<sequence length="131" mass="14449">MDEFAEFLDADTGWRDEVRVRLVSRIDPRLVERTSCHRVAELAEELDTQVTVEPRPDVTFDIAKAVHCRVPFKGVVRLRHTARNLRVLGVFLCAEAGRDLGTCPCAVALAADPSDATVRHVIGSALDRAGL</sequence>
<proteinExistence type="predicted"/>